<organism evidence="1 2">
    <name type="scientific">Pinctada imbricata</name>
    <name type="common">Atlantic pearl-oyster</name>
    <name type="synonym">Pinctada martensii</name>
    <dbReference type="NCBI Taxonomy" id="66713"/>
    <lineage>
        <taxon>Eukaryota</taxon>
        <taxon>Metazoa</taxon>
        <taxon>Spiralia</taxon>
        <taxon>Lophotrochozoa</taxon>
        <taxon>Mollusca</taxon>
        <taxon>Bivalvia</taxon>
        <taxon>Autobranchia</taxon>
        <taxon>Pteriomorphia</taxon>
        <taxon>Pterioida</taxon>
        <taxon>Pterioidea</taxon>
        <taxon>Pteriidae</taxon>
        <taxon>Pinctada</taxon>
    </lineage>
</organism>
<dbReference type="Gene3D" id="2.120.10.30">
    <property type="entry name" value="TolB, C-terminal domain"/>
    <property type="match status" value="1"/>
</dbReference>
<keyword evidence="2" id="KW-1185">Reference proteome</keyword>
<dbReference type="EMBL" id="VSWD01000003">
    <property type="protein sequence ID" value="KAK3106173.1"/>
    <property type="molecule type" value="Genomic_DNA"/>
</dbReference>
<accession>A0AA88YRG3</accession>
<dbReference type="SUPFAM" id="SSF63829">
    <property type="entry name" value="Calcium-dependent phosphotriesterase"/>
    <property type="match status" value="1"/>
</dbReference>
<dbReference type="Proteomes" id="UP001186944">
    <property type="component" value="Unassembled WGS sequence"/>
</dbReference>
<name>A0AA88YRG3_PINIB</name>
<evidence type="ECO:0000313" key="2">
    <source>
        <dbReference type="Proteomes" id="UP001186944"/>
    </source>
</evidence>
<dbReference type="InterPro" id="IPR011042">
    <property type="entry name" value="6-blade_b-propeller_TolB-like"/>
</dbReference>
<sequence>MLDNDIVYTDSCDMIIRRVTPSGTESDICSTAPLLPVGICKSYNGGLLVTLCSYGVSEITSDHYGEVLHIDTPGGIIKKYTHTHDRKSKLFIHPIRVAQNRNTDMCVVEHIDKEYRSRLVCVSMLSQVRYTYTGQPALTERFSCTDIACDHHGRILLTDVLNHAVHLLREDGHFLQYVLTEQSPLWGPQCLGLHGGTLWVGCQEGVVRVYKYSDEKC</sequence>
<protein>
    <submittedName>
        <fullName evidence="1">Uncharacterized protein</fullName>
    </submittedName>
</protein>
<comment type="caution">
    <text evidence="1">The sequence shown here is derived from an EMBL/GenBank/DDBJ whole genome shotgun (WGS) entry which is preliminary data.</text>
</comment>
<proteinExistence type="predicted"/>
<reference evidence="1" key="1">
    <citation type="submission" date="2019-08" db="EMBL/GenBank/DDBJ databases">
        <title>The improved chromosome-level genome for the pearl oyster Pinctada fucata martensii using PacBio sequencing and Hi-C.</title>
        <authorList>
            <person name="Zheng Z."/>
        </authorList>
    </citation>
    <scope>NUCLEOTIDE SEQUENCE</scope>
    <source>
        <strain evidence="1">ZZ-2019</strain>
        <tissue evidence="1">Adductor muscle</tissue>
    </source>
</reference>
<dbReference type="AlphaFoldDB" id="A0AA88YRG3"/>
<evidence type="ECO:0000313" key="1">
    <source>
        <dbReference type="EMBL" id="KAK3106173.1"/>
    </source>
</evidence>
<gene>
    <name evidence="1" type="ORF">FSP39_014252</name>
</gene>